<proteinExistence type="predicted"/>
<keyword evidence="3" id="KW-1185">Reference proteome</keyword>
<evidence type="ECO:0000259" key="1">
    <source>
        <dbReference type="Pfam" id="PF14417"/>
    </source>
</evidence>
<protein>
    <recommendedName>
        <fullName evidence="1">MEDS domain-containing protein</fullName>
    </recommendedName>
</protein>
<reference evidence="2 3" key="1">
    <citation type="submission" date="2016-09" db="EMBL/GenBank/DDBJ databases">
        <title>Bacillus aquimaris SAMM genome sequence reveals colonization and biosurfactant production capacities.</title>
        <authorList>
            <person name="Waghmode S.R."/>
            <person name="Suryavanshi M.V."/>
        </authorList>
    </citation>
    <scope>NUCLEOTIDE SEQUENCE [LARGE SCALE GENOMIC DNA]</scope>
    <source>
        <strain evidence="2 3">SAMM</strain>
    </source>
</reference>
<dbReference type="RefSeq" id="WP_071617196.1">
    <property type="nucleotide sequence ID" value="NZ_MINN01000071.1"/>
</dbReference>
<dbReference type="InterPro" id="IPR025847">
    <property type="entry name" value="MEDS_domain"/>
</dbReference>
<dbReference type="OrthoDB" id="2855396at2"/>
<accession>A0A1J6WLS4</accession>
<comment type="caution">
    <text evidence="2">The sequence shown here is derived from an EMBL/GenBank/DDBJ whole genome shotgun (WGS) entry which is preliminary data.</text>
</comment>
<gene>
    <name evidence="2" type="ORF">BHE18_18470</name>
</gene>
<dbReference type="AlphaFoldDB" id="A0A1J6WLS4"/>
<dbReference type="Pfam" id="PF14417">
    <property type="entry name" value="MEDS"/>
    <property type="match status" value="1"/>
</dbReference>
<sequence>MKGEIMNQNTCAHVLYSYDNGEAYIKNAIVYITEGIKSGDSVILIENERNIKIIFKQLKSRLTDDQIEKVHAVSNFEFYLTRGSYHPPAVYKQLTKTIAPYIENDIPFRSWANVEWGSLDDPSQIIDWFEKETDKAVLQYKLKVVCAYGKEKMPPEMQSILEKSHPHIMTDENLMKSNTYDPSDMLVKKGD</sequence>
<evidence type="ECO:0000313" key="3">
    <source>
        <dbReference type="Proteomes" id="UP000182062"/>
    </source>
</evidence>
<evidence type="ECO:0000313" key="2">
    <source>
        <dbReference type="EMBL" id="OIU72760.1"/>
    </source>
</evidence>
<dbReference type="Proteomes" id="UP000182062">
    <property type="component" value="Unassembled WGS sequence"/>
</dbReference>
<feature type="domain" description="MEDS" evidence="1">
    <location>
        <begin position="13"/>
        <end position="166"/>
    </location>
</feature>
<organism evidence="2 3">
    <name type="scientific">Rossellomorea aquimaris</name>
    <dbReference type="NCBI Taxonomy" id="189382"/>
    <lineage>
        <taxon>Bacteria</taxon>
        <taxon>Bacillati</taxon>
        <taxon>Bacillota</taxon>
        <taxon>Bacilli</taxon>
        <taxon>Bacillales</taxon>
        <taxon>Bacillaceae</taxon>
        <taxon>Rossellomorea</taxon>
    </lineage>
</organism>
<dbReference type="EMBL" id="MINN01000071">
    <property type="protein sequence ID" value="OIU72760.1"/>
    <property type="molecule type" value="Genomic_DNA"/>
</dbReference>
<name>A0A1J6WLS4_9BACI</name>